<sequence>MATTALVAHVVVSKFAWHLPLYRQAQIFSGYGIHLDRGTLGGWGRTGHRLVAETALRAAARLHPLAAAGVL</sequence>
<dbReference type="Proteomes" id="UP001224682">
    <property type="component" value="Unassembled WGS sequence"/>
</dbReference>
<dbReference type="InterPro" id="IPR004291">
    <property type="entry name" value="Transposase_IS66_central"/>
</dbReference>
<protein>
    <submittedName>
        <fullName evidence="2">Transposase</fullName>
    </submittedName>
</protein>
<dbReference type="EMBL" id="JAUSUI010000010">
    <property type="protein sequence ID" value="MDQ0304832.1"/>
    <property type="molecule type" value="Genomic_DNA"/>
</dbReference>
<keyword evidence="3" id="KW-1185">Reference proteome</keyword>
<evidence type="ECO:0000259" key="1">
    <source>
        <dbReference type="Pfam" id="PF03050"/>
    </source>
</evidence>
<gene>
    <name evidence="2" type="ORF">J2S75_003882</name>
</gene>
<feature type="domain" description="Transposase IS66 central" evidence="1">
    <location>
        <begin position="1"/>
        <end position="55"/>
    </location>
</feature>
<comment type="caution">
    <text evidence="2">The sequence shown here is derived from an EMBL/GenBank/DDBJ whole genome shotgun (WGS) entry which is preliminary data.</text>
</comment>
<dbReference type="RefSeq" id="WP_370874177.1">
    <property type="nucleotide sequence ID" value="NZ_JAUSUI010000010.1"/>
</dbReference>
<evidence type="ECO:0000313" key="3">
    <source>
        <dbReference type="Proteomes" id="UP001224682"/>
    </source>
</evidence>
<dbReference type="Pfam" id="PF03050">
    <property type="entry name" value="DDE_Tnp_IS66"/>
    <property type="match status" value="1"/>
</dbReference>
<accession>A0ABU0BG62</accession>
<name>A0ABU0BG62_9HYPH</name>
<proteinExistence type="predicted"/>
<reference evidence="2 3" key="1">
    <citation type="submission" date="2023-07" db="EMBL/GenBank/DDBJ databases">
        <title>Genomic Encyclopedia of Type Strains, Phase IV (KMG-IV): sequencing the most valuable type-strain genomes for metagenomic binning, comparative biology and taxonomic classification.</title>
        <authorList>
            <person name="Goeker M."/>
        </authorList>
    </citation>
    <scope>NUCLEOTIDE SEQUENCE [LARGE SCALE GENOMIC DNA]</scope>
    <source>
        <strain evidence="2 3">DSM 2457</strain>
    </source>
</reference>
<evidence type="ECO:0000313" key="2">
    <source>
        <dbReference type="EMBL" id="MDQ0304832.1"/>
    </source>
</evidence>
<organism evidence="2 3">
    <name type="scientific">Ancylobacter polymorphus</name>
    <dbReference type="NCBI Taxonomy" id="223390"/>
    <lineage>
        <taxon>Bacteria</taxon>
        <taxon>Pseudomonadati</taxon>
        <taxon>Pseudomonadota</taxon>
        <taxon>Alphaproteobacteria</taxon>
        <taxon>Hyphomicrobiales</taxon>
        <taxon>Xanthobacteraceae</taxon>
        <taxon>Ancylobacter</taxon>
    </lineage>
</organism>